<organism evidence="1 2">
    <name type="scientific">Alkalibacterium thalassium</name>
    <dbReference type="NCBI Taxonomy" id="426701"/>
    <lineage>
        <taxon>Bacteria</taxon>
        <taxon>Bacillati</taxon>
        <taxon>Bacillota</taxon>
        <taxon>Bacilli</taxon>
        <taxon>Lactobacillales</taxon>
        <taxon>Carnobacteriaceae</taxon>
        <taxon>Alkalibacterium</taxon>
    </lineage>
</organism>
<dbReference type="AlphaFoldDB" id="A0A1G9F614"/>
<keyword evidence="2" id="KW-1185">Reference proteome</keyword>
<dbReference type="EMBL" id="FNFK01000072">
    <property type="protein sequence ID" value="SDK83633.1"/>
    <property type="molecule type" value="Genomic_DNA"/>
</dbReference>
<sequence length="103" mass="11334">MDKNIANDINGKLNFLLEDHGVTFDDSNMALDSLDIFHEKADALLVAHNCEIPEAAHDITGLQPKLNMLIQGHGAEFDDSNLDPNSIDTVLQKLEILQDEHGA</sequence>
<reference evidence="2" key="1">
    <citation type="submission" date="2016-10" db="EMBL/GenBank/DDBJ databases">
        <authorList>
            <person name="Varghese N."/>
            <person name="Submissions S."/>
        </authorList>
    </citation>
    <scope>NUCLEOTIDE SEQUENCE [LARGE SCALE GENOMIC DNA]</scope>
    <source>
        <strain evidence="2">DSM 19181</strain>
    </source>
</reference>
<evidence type="ECO:0000313" key="1">
    <source>
        <dbReference type="EMBL" id="SDK83633.1"/>
    </source>
</evidence>
<dbReference type="RefSeq" id="WP_091268736.1">
    <property type="nucleotide sequence ID" value="NZ_FNFK01000072.1"/>
</dbReference>
<protein>
    <submittedName>
        <fullName evidence="1">Uncharacterized protein</fullName>
    </submittedName>
</protein>
<accession>A0A1G9F614</accession>
<evidence type="ECO:0000313" key="2">
    <source>
        <dbReference type="Proteomes" id="UP000199433"/>
    </source>
</evidence>
<dbReference type="Proteomes" id="UP000199433">
    <property type="component" value="Unassembled WGS sequence"/>
</dbReference>
<dbReference type="OrthoDB" id="4409813at2"/>
<name>A0A1G9F614_9LACT</name>
<proteinExistence type="predicted"/>
<gene>
    <name evidence="1" type="ORF">SAMN04488098_10728</name>
</gene>